<evidence type="ECO:0000313" key="9">
    <source>
        <dbReference type="EMBL" id="MBM7128689.1"/>
    </source>
</evidence>
<dbReference type="RefSeq" id="WP_204630311.1">
    <property type="nucleotide sequence ID" value="NZ_BSOC01000006.1"/>
</dbReference>
<comment type="cofactor">
    <cofactor evidence="1">
        <name>[4Fe-4S] cluster</name>
        <dbReference type="ChEBI" id="CHEBI:49883"/>
    </cofactor>
</comment>
<comment type="caution">
    <text evidence="9">The sequence shown here is derived from an EMBL/GenBank/DDBJ whole genome shotgun (WGS) entry which is preliminary data.</text>
</comment>
<dbReference type="InterPro" id="IPR017896">
    <property type="entry name" value="4Fe4S_Fe-S-bd"/>
</dbReference>
<keyword evidence="6" id="KW-0408">Iron</keyword>
<dbReference type="PANTHER" id="PTHR42989">
    <property type="entry name" value="HYDROGENASE-4 COMPONENT I"/>
    <property type="match status" value="1"/>
</dbReference>
<feature type="domain" description="4Fe-4S ferredoxin-type" evidence="8">
    <location>
        <begin position="65"/>
        <end position="94"/>
    </location>
</feature>
<dbReference type="SUPFAM" id="SSF54862">
    <property type="entry name" value="4Fe-4S ferredoxins"/>
    <property type="match status" value="1"/>
</dbReference>
<dbReference type="Gene3D" id="3.40.50.12280">
    <property type="match status" value="1"/>
</dbReference>
<dbReference type="InterPro" id="IPR052375">
    <property type="entry name" value="Complex_I_20kDa-like"/>
</dbReference>
<dbReference type="InterPro" id="IPR006137">
    <property type="entry name" value="NADH_UbQ_OxRdtase-like_20kDa"/>
</dbReference>
<evidence type="ECO:0000256" key="1">
    <source>
        <dbReference type="ARBA" id="ARBA00001966"/>
    </source>
</evidence>
<dbReference type="Gene3D" id="3.30.70.20">
    <property type="match status" value="1"/>
</dbReference>
<dbReference type="Pfam" id="PF01058">
    <property type="entry name" value="Oxidored_q6"/>
    <property type="match status" value="1"/>
</dbReference>
<sequence>MPLWTLRGLGQGIATTNWPDRPEGDTGQQSGYGMPTIGAEPCHDACRACAEVCPTRAIQLDTRDRLATLDYGRCIACQLCVDACPSGTLQTGAEWAFGVREREDLRWSSNPATRSEHALISHIDASFRGSLHIRHVDAGSCNGCESELQALVNPFYNLHRLGIFFTPSPRAADLLLVTGTVTAAMREPLMATWEAMPEPRRVLACGTCAVCGGVSADTYAGGHGVEGILPVDVWLPGCPPNPAAIIEALLLLLERKPQRIQRGRVHAP</sequence>
<comment type="similarity">
    <text evidence="2">Belongs to the complex I 20 kDa subunit family.</text>
</comment>
<evidence type="ECO:0000256" key="6">
    <source>
        <dbReference type="ARBA" id="ARBA00023004"/>
    </source>
</evidence>
<dbReference type="PROSITE" id="PS00198">
    <property type="entry name" value="4FE4S_FER_1"/>
    <property type="match status" value="1"/>
</dbReference>
<feature type="domain" description="4Fe-4S ferredoxin-type" evidence="8">
    <location>
        <begin position="33"/>
        <end position="63"/>
    </location>
</feature>
<keyword evidence="5" id="KW-0479">Metal-binding</keyword>
<evidence type="ECO:0000256" key="3">
    <source>
        <dbReference type="ARBA" id="ARBA00010870"/>
    </source>
</evidence>
<evidence type="ECO:0000256" key="5">
    <source>
        <dbReference type="ARBA" id="ARBA00022723"/>
    </source>
</evidence>
<keyword evidence="4" id="KW-0004">4Fe-4S</keyword>
<keyword evidence="10" id="KW-1185">Reference proteome</keyword>
<accession>A0ABS2KCM3</accession>
<dbReference type="Proteomes" id="UP001430193">
    <property type="component" value="Unassembled WGS sequence"/>
</dbReference>
<gene>
    <name evidence="9" type="ORF">ISS99_04055</name>
</gene>
<reference evidence="9" key="1">
    <citation type="submission" date="2020-10" db="EMBL/GenBank/DDBJ databases">
        <title>Phylogeny of dyella-like bacteria.</title>
        <authorList>
            <person name="Fu J."/>
        </authorList>
    </citation>
    <scope>NUCLEOTIDE SEQUENCE</scope>
    <source>
        <strain evidence="9">DHON07</strain>
    </source>
</reference>
<comment type="similarity">
    <text evidence="3">Belongs to the FrhG family.</text>
</comment>
<evidence type="ECO:0000313" key="10">
    <source>
        <dbReference type="Proteomes" id="UP001430193"/>
    </source>
</evidence>
<dbReference type="SUPFAM" id="SSF56770">
    <property type="entry name" value="HydA/Nqo6-like"/>
    <property type="match status" value="1"/>
</dbReference>
<evidence type="ECO:0000259" key="8">
    <source>
        <dbReference type="PROSITE" id="PS51379"/>
    </source>
</evidence>
<dbReference type="PROSITE" id="PS51379">
    <property type="entry name" value="4FE4S_FER_2"/>
    <property type="match status" value="2"/>
</dbReference>
<evidence type="ECO:0000256" key="2">
    <source>
        <dbReference type="ARBA" id="ARBA00009173"/>
    </source>
</evidence>
<dbReference type="EMBL" id="JADIKF010000035">
    <property type="protein sequence ID" value="MBM7128689.1"/>
    <property type="molecule type" value="Genomic_DNA"/>
</dbReference>
<name>A0ABS2KCM3_9GAMM</name>
<evidence type="ECO:0000256" key="4">
    <source>
        <dbReference type="ARBA" id="ARBA00022485"/>
    </source>
</evidence>
<evidence type="ECO:0000256" key="7">
    <source>
        <dbReference type="ARBA" id="ARBA00023014"/>
    </source>
</evidence>
<dbReference type="Pfam" id="PF12838">
    <property type="entry name" value="Fer4_7"/>
    <property type="match status" value="1"/>
</dbReference>
<organism evidence="9 10">
    <name type="scientific">Dyella mobilis</name>
    <dbReference type="NCBI Taxonomy" id="1849582"/>
    <lineage>
        <taxon>Bacteria</taxon>
        <taxon>Pseudomonadati</taxon>
        <taxon>Pseudomonadota</taxon>
        <taxon>Gammaproteobacteria</taxon>
        <taxon>Lysobacterales</taxon>
        <taxon>Rhodanobacteraceae</taxon>
        <taxon>Dyella</taxon>
    </lineage>
</organism>
<protein>
    <submittedName>
        <fullName evidence="9">4Fe-4S binding protein</fullName>
    </submittedName>
</protein>
<proteinExistence type="inferred from homology"/>
<dbReference type="PANTHER" id="PTHR42989:SF1">
    <property type="entry name" value="FORMATE HYDROGENLYASE SUBUNIT 7-RELATED"/>
    <property type="match status" value="1"/>
</dbReference>
<keyword evidence="7" id="KW-0411">Iron-sulfur</keyword>
<dbReference type="InterPro" id="IPR017900">
    <property type="entry name" value="4Fe4S_Fe_S_CS"/>
</dbReference>